<evidence type="ECO:0000313" key="2">
    <source>
        <dbReference type="Proteomes" id="UP001652741"/>
    </source>
</evidence>
<evidence type="ECO:0000313" key="3">
    <source>
        <dbReference type="RefSeq" id="XP_013990464.1"/>
    </source>
</evidence>
<dbReference type="GeneID" id="106566696"/>
<feature type="region of interest" description="Disordered" evidence="1">
    <location>
        <begin position="93"/>
        <end position="133"/>
    </location>
</feature>
<gene>
    <name evidence="3" type="primary">LOC106566696</name>
</gene>
<protein>
    <submittedName>
        <fullName evidence="3">Uncharacterized protein isoform X1</fullName>
    </submittedName>
</protein>
<name>A0A1S3LIW8_SALSA</name>
<evidence type="ECO:0000256" key="1">
    <source>
        <dbReference type="SAM" id="MobiDB-lite"/>
    </source>
</evidence>
<dbReference type="Proteomes" id="UP001652741">
    <property type="component" value="Chromosome ssa13"/>
</dbReference>
<reference evidence="3" key="1">
    <citation type="submission" date="2025-08" db="UniProtKB">
        <authorList>
            <consortium name="RefSeq"/>
        </authorList>
    </citation>
    <scope>IDENTIFICATION</scope>
</reference>
<dbReference type="RefSeq" id="XP_013990464.1">
    <property type="nucleotide sequence ID" value="XM_014134989.2"/>
</dbReference>
<sequence length="133" mass="13883">MLTINTGPNGWMRVNVGGSQVVSYLQRLFQLKYTGHLAAVTLCLIELLHKHSYRLPPRSACHGAREIAGEVVQCRVLRAGGATHAAALLCHGSGRRGDCGGDAGETRPATAQAAGDKRLAQGRDAAAGPRASG</sequence>
<organism evidence="2 3">
    <name type="scientific">Salmo salar</name>
    <name type="common">Atlantic salmon</name>
    <dbReference type="NCBI Taxonomy" id="8030"/>
    <lineage>
        <taxon>Eukaryota</taxon>
        <taxon>Metazoa</taxon>
        <taxon>Chordata</taxon>
        <taxon>Craniata</taxon>
        <taxon>Vertebrata</taxon>
        <taxon>Euteleostomi</taxon>
        <taxon>Actinopterygii</taxon>
        <taxon>Neopterygii</taxon>
        <taxon>Teleostei</taxon>
        <taxon>Protacanthopterygii</taxon>
        <taxon>Salmoniformes</taxon>
        <taxon>Salmonidae</taxon>
        <taxon>Salmoninae</taxon>
        <taxon>Salmo</taxon>
    </lineage>
</organism>
<proteinExistence type="predicted"/>
<accession>A0A1S3LIW8</accession>
<keyword evidence="2" id="KW-1185">Reference proteome</keyword>
<dbReference type="AlphaFoldDB" id="A0A1S3LIW8"/>